<keyword evidence="3 4" id="KW-0326">Glycosidase</keyword>
<feature type="domain" description="DUF5110" evidence="7">
    <location>
        <begin position="688"/>
        <end position="754"/>
    </location>
</feature>
<keyword evidence="2 4" id="KW-0378">Hydrolase</keyword>
<dbReference type="InterPro" id="IPR030458">
    <property type="entry name" value="Glyco_hydro_31_AS"/>
</dbReference>
<accession>A0A4R8DFX4</accession>
<dbReference type="Pfam" id="PF13802">
    <property type="entry name" value="Gal_mutarotas_2"/>
    <property type="match status" value="1"/>
</dbReference>
<reference evidence="9 10" key="1">
    <citation type="submission" date="2019-03" db="EMBL/GenBank/DDBJ databases">
        <title>Genomic Encyclopedia of Type Strains, Phase IV (KMG-IV): sequencing the most valuable type-strain genomes for metagenomic binning, comparative biology and taxonomic classification.</title>
        <authorList>
            <person name="Goeker M."/>
        </authorList>
    </citation>
    <scope>NUCLEOTIDE SEQUENCE [LARGE SCALE GENOMIC DNA]</scope>
    <source>
        <strain evidence="9 10">DSM 100059</strain>
    </source>
</reference>
<dbReference type="PANTHER" id="PTHR22762">
    <property type="entry name" value="ALPHA-GLUCOSIDASE"/>
    <property type="match status" value="1"/>
</dbReference>
<dbReference type="SUPFAM" id="SSF51011">
    <property type="entry name" value="Glycosyl hydrolase domain"/>
    <property type="match status" value="1"/>
</dbReference>
<evidence type="ECO:0000256" key="1">
    <source>
        <dbReference type="ARBA" id="ARBA00007806"/>
    </source>
</evidence>
<evidence type="ECO:0000256" key="4">
    <source>
        <dbReference type="RuleBase" id="RU361185"/>
    </source>
</evidence>
<dbReference type="Gene3D" id="2.60.40.1760">
    <property type="entry name" value="glycosyl hydrolase (family 31)"/>
    <property type="match status" value="1"/>
</dbReference>
<gene>
    <name evidence="9" type="ORF">EDB95_4344</name>
</gene>
<dbReference type="PANTHER" id="PTHR22762:SF166">
    <property type="entry name" value="ALPHA-GLUCOSIDASE"/>
    <property type="match status" value="1"/>
</dbReference>
<dbReference type="InterPro" id="IPR011013">
    <property type="entry name" value="Gal_mutarotase_sf_dom"/>
</dbReference>
<dbReference type="Pfam" id="PF17137">
    <property type="entry name" value="DUF5110"/>
    <property type="match status" value="1"/>
</dbReference>
<evidence type="ECO:0000259" key="6">
    <source>
        <dbReference type="Pfam" id="PF13802"/>
    </source>
</evidence>
<feature type="domain" description="Glycoside hydrolase family 31 N-terminal" evidence="6">
    <location>
        <begin position="43"/>
        <end position="201"/>
    </location>
</feature>
<dbReference type="Proteomes" id="UP000294498">
    <property type="component" value="Unassembled WGS sequence"/>
</dbReference>
<dbReference type="InterPro" id="IPR048395">
    <property type="entry name" value="Glyco_hydro_31_C"/>
</dbReference>
<sequence>MAALWAGTSVYAQSTRLSEQAGNVVQTHAIPGGYAFQLDNGYATITAYSPTIIRVRVTKETPKTDFSYAIDDLTPHRSWIKAENDALTTDSLTIKITKTPFRVSFQDKKGNFLSGDDPALGISWEGPQVTSYRQMAPGEKFIGWGEKTGPLDRRGQSFVNWNTDAYGYAEDKDPIYGSIPFFIGVHDKVCYGIFFDNTRKVFANFGGGVDDDRYYFGAPDGDMNYYFFGASTVPGIIADYTSLTGRTPMPPLWSLGYQQCRWGYMTEQELLQTAKTFRIKQIPADVIYLDIQYMDHYKVFTWNQERFPHPKEMIDSLKNMGFDVVTIIDPGVKIETGYKAYEEGTAKGFFARYPGGKPYIGTVWPGRCNFPDFTRAEVRAWWGDNFKASHTDNGIRGFWNDMNEPAVLGGKEIPTVVEFGTGNNRTTLAAVKNVFGMQMARATFEGTKKDMGGNERPFNLTRASYAGIQKYSAVWTGDNRPEDEHMLLGYRLLNSMGLSGVPFVGMDIAGFSGDASPDLFVRWMSLGVYAPLYRNHTAINNRYHEPWEYGEATTEIMRHVIGQRYALLPYLYSAFYQAHKTGMPVNRMLPIHYTYDSAVYTDKYGTEFEFGDNLLVCPVDSKTMIADVYLPGKGTTWYRFSTDEAYPGGDSQFVGSPLTDLPVFVRAGAIIPEQAVIQDTKEAGDGILYLHVWQGATGSSFDYYEDDGHTYDYEQGKSYRRQIRYDPGARRIVLGKADAGYPTRFSKVRVVLHGATGWDNVQINGKTTRISQDQKLYFVEFNNSNDPITIQW</sequence>
<dbReference type="InterPro" id="IPR017853">
    <property type="entry name" value="GH"/>
</dbReference>
<evidence type="ECO:0000256" key="3">
    <source>
        <dbReference type="ARBA" id="ARBA00023295"/>
    </source>
</evidence>
<evidence type="ECO:0000259" key="7">
    <source>
        <dbReference type="Pfam" id="PF17137"/>
    </source>
</evidence>
<dbReference type="GO" id="GO:0005975">
    <property type="term" value="P:carbohydrate metabolic process"/>
    <property type="evidence" value="ECO:0007669"/>
    <property type="project" value="InterPro"/>
</dbReference>
<dbReference type="PROSITE" id="PS00129">
    <property type="entry name" value="GLYCOSYL_HYDROL_F31_1"/>
    <property type="match status" value="1"/>
</dbReference>
<evidence type="ECO:0000313" key="9">
    <source>
        <dbReference type="EMBL" id="TDW96513.1"/>
    </source>
</evidence>
<evidence type="ECO:0000256" key="2">
    <source>
        <dbReference type="ARBA" id="ARBA00022801"/>
    </source>
</evidence>
<evidence type="ECO:0000259" key="5">
    <source>
        <dbReference type="Pfam" id="PF01055"/>
    </source>
</evidence>
<dbReference type="Gene3D" id="3.20.20.80">
    <property type="entry name" value="Glycosidases"/>
    <property type="match status" value="1"/>
</dbReference>
<protein>
    <submittedName>
        <fullName evidence="9">Alpha-glucosidase</fullName>
    </submittedName>
</protein>
<dbReference type="AlphaFoldDB" id="A0A4R8DFX4"/>
<dbReference type="SUPFAM" id="SSF74650">
    <property type="entry name" value="Galactose mutarotase-like"/>
    <property type="match status" value="1"/>
</dbReference>
<name>A0A4R8DFX4_9BACT</name>
<dbReference type="GO" id="GO:0030246">
    <property type="term" value="F:carbohydrate binding"/>
    <property type="evidence" value="ECO:0007669"/>
    <property type="project" value="InterPro"/>
</dbReference>
<dbReference type="Pfam" id="PF01055">
    <property type="entry name" value="Glyco_hydro_31_2nd"/>
    <property type="match status" value="1"/>
</dbReference>
<organism evidence="9 10">
    <name type="scientific">Dinghuibacter silviterrae</name>
    <dbReference type="NCBI Taxonomy" id="1539049"/>
    <lineage>
        <taxon>Bacteria</taxon>
        <taxon>Pseudomonadati</taxon>
        <taxon>Bacteroidota</taxon>
        <taxon>Chitinophagia</taxon>
        <taxon>Chitinophagales</taxon>
        <taxon>Chitinophagaceae</taxon>
        <taxon>Dinghuibacter</taxon>
    </lineage>
</organism>
<comment type="similarity">
    <text evidence="1 4">Belongs to the glycosyl hydrolase 31 family.</text>
</comment>
<evidence type="ECO:0000259" key="8">
    <source>
        <dbReference type="Pfam" id="PF21365"/>
    </source>
</evidence>
<keyword evidence="10" id="KW-1185">Reference proteome</keyword>
<proteinExistence type="inferred from homology"/>
<evidence type="ECO:0000313" key="10">
    <source>
        <dbReference type="Proteomes" id="UP000294498"/>
    </source>
</evidence>
<dbReference type="Pfam" id="PF21365">
    <property type="entry name" value="Glyco_hydro_31_3rd"/>
    <property type="match status" value="1"/>
</dbReference>
<dbReference type="InterPro" id="IPR000322">
    <property type="entry name" value="Glyco_hydro_31_TIM"/>
</dbReference>
<dbReference type="InterPro" id="IPR033403">
    <property type="entry name" value="DUF5110"/>
</dbReference>
<dbReference type="InterPro" id="IPR025887">
    <property type="entry name" value="Glyco_hydro_31_N_dom"/>
</dbReference>
<dbReference type="InterPro" id="IPR013780">
    <property type="entry name" value="Glyco_hydro_b"/>
</dbReference>
<dbReference type="EMBL" id="SODV01000002">
    <property type="protein sequence ID" value="TDW96513.1"/>
    <property type="molecule type" value="Genomic_DNA"/>
</dbReference>
<dbReference type="Gene3D" id="2.60.40.1180">
    <property type="entry name" value="Golgi alpha-mannosidase II"/>
    <property type="match status" value="2"/>
</dbReference>
<dbReference type="CDD" id="cd14752">
    <property type="entry name" value="GH31_N"/>
    <property type="match status" value="1"/>
</dbReference>
<comment type="caution">
    <text evidence="9">The sequence shown here is derived from an EMBL/GenBank/DDBJ whole genome shotgun (WGS) entry which is preliminary data.</text>
</comment>
<feature type="domain" description="Glycosyl hydrolase family 31 C-terminal" evidence="8">
    <location>
        <begin position="582"/>
        <end position="671"/>
    </location>
</feature>
<dbReference type="CDD" id="cd06604">
    <property type="entry name" value="GH31_glucosidase_II_MalA"/>
    <property type="match status" value="1"/>
</dbReference>
<dbReference type="GO" id="GO:0004553">
    <property type="term" value="F:hydrolase activity, hydrolyzing O-glycosyl compounds"/>
    <property type="evidence" value="ECO:0007669"/>
    <property type="project" value="InterPro"/>
</dbReference>
<dbReference type="SUPFAM" id="SSF51445">
    <property type="entry name" value="(Trans)glycosidases"/>
    <property type="match status" value="1"/>
</dbReference>
<feature type="domain" description="Glycoside hydrolase family 31 TIM barrel" evidence="5">
    <location>
        <begin position="247"/>
        <end position="574"/>
    </location>
</feature>